<reference evidence="1" key="1">
    <citation type="submission" date="2018-02" db="EMBL/GenBank/DDBJ databases">
        <title>The genomes of Aspergillus section Nigri reveals drivers in fungal speciation.</title>
        <authorList>
            <consortium name="DOE Joint Genome Institute"/>
            <person name="Vesth T.C."/>
            <person name="Nybo J."/>
            <person name="Theobald S."/>
            <person name="Brandl J."/>
            <person name="Frisvad J.C."/>
            <person name="Nielsen K.F."/>
            <person name="Lyhne E.K."/>
            <person name="Kogle M.E."/>
            <person name="Kuo A."/>
            <person name="Riley R."/>
            <person name="Clum A."/>
            <person name="Nolan M."/>
            <person name="Lipzen A."/>
            <person name="Salamov A."/>
            <person name="Henrissat B."/>
            <person name="Wiebenga A."/>
            <person name="De vries R.P."/>
            <person name="Grigoriev I.V."/>
            <person name="Mortensen U.H."/>
            <person name="Andersen M.R."/>
            <person name="Baker S.E."/>
        </authorList>
    </citation>
    <scope>NUCLEOTIDE SEQUENCE</scope>
    <source>
        <strain evidence="1">CBS 121060</strain>
    </source>
</reference>
<evidence type="ECO:0000313" key="1">
    <source>
        <dbReference type="EMBL" id="RAH65666.1"/>
    </source>
</evidence>
<dbReference type="Proteomes" id="UP000249661">
    <property type="component" value="Unassembled WGS sequence"/>
</dbReference>
<evidence type="ECO:0000313" key="2">
    <source>
        <dbReference type="Proteomes" id="UP000249661"/>
    </source>
</evidence>
<name>A0ACD1GWM0_9EURO</name>
<dbReference type="EMBL" id="KZ824991">
    <property type="protein sequence ID" value="RAH65666.1"/>
    <property type="molecule type" value="Genomic_DNA"/>
</dbReference>
<protein>
    <submittedName>
        <fullName evidence="1">Uncharacterized protein</fullName>
    </submittedName>
</protein>
<accession>A0ACD1GWM0</accession>
<gene>
    <name evidence="1" type="ORF">BO66DRAFT_442782</name>
</gene>
<keyword evidence="2" id="KW-1185">Reference proteome</keyword>
<organism evidence="1 2">
    <name type="scientific">Aspergillus aculeatinus CBS 121060</name>
    <dbReference type="NCBI Taxonomy" id="1448322"/>
    <lineage>
        <taxon>Eukaryota</taxon>
        <taxon>Fungi</taxon>
        <taxon>Dikarya</taxon>
        <taxon>Ascomycota</taxon>
        <taxon>Pezizomycotina</taxon>
        <taxon>Eurotiomycetes</taxon>
        <taxon>Eurotiomycetidae</taxon>
        <taxon>Eurotiales</taxon>
        <taxon>Aspergillaceae</taxon>
        <taxon>Aspergillus</taxon>
        <taxon>Aspergillus subgen. Circumdati</taxon>
    </lineage>
</organism>
<proteinExistence type="predicted"/>
<sequence>MPDTWARRAGVVADETAAGTLQHYYIKSLINGYGYLPHRKPLSGWLVEDEATSDERDVAQSTLDPALLDEYEALIRDPLTGDDLLFRDDP</sequence>